<keyword evidence="2" id="KW-0560">Oxidoreductase</keyword>
<dbReference type="PRINTS" id="PR00081">
    <property type="entry name" value="GDHRDH"/>
</dbReference>
<dbReference type="GO" id="GO:0016491">
    <property type="term" value="F:oxidoreductase activity"/>
    <property type="evidence" value="ECO:0007669"/>
    <property type="project" value="UniProtKB-KW"/>
</dbReference>
<gene>
    <name evidence="5" type="ORF">SAMN04488052_10858</name>
</gene>
<evidence type="ECO:0000313" key="5">
    <source>
        <dbReference type="EMBL" id="SEP06743.1"/>
    </source>
</evidence>
<dbReference type="InterPro" id="IPR002347">
    <property type="entry name" value="SDR_fam"/>
</dbReference>
<accession>A0A1H8UUT1</accession>
<dbReference type="Pfam" id="PF00106">
    <property type="entry name" value="adh_short"/>
    <property type="match status" value="1"/>
</dbReference>
<proteinExistence type="inferred from homology"/>
<dbReference type="SUPFAM" id="SSF51735">
    <property type="entry name" value="NAD(P)-binding Rossmann-fold domains"/>
    <property type="match status" value="1"/>
</dbReference>
<dbReference type="InterPro" id="IPR020904">
    <property type="entry name" value="Sc_DH/Rdtase_CS"/>
</dbReference>
<evidence type="ECO:0000259" key="4">
    <source>
        <dbReference type="SMART" id="SM00822"/>
    </source>
</evidence>
<name>A0A1H8UUT1_9GAMM</name>
<dbReference type="SMART" id="SM00822">
    <property type="entry name" value="PKS_KR"/>
    <property type="match status" value="1"/>
</dbReference>
<dbReference type="STRING" id="406100.SAMN04488052_10858"/>
<dbReference type="OrthoDB" id="9794138at2"/>
<evidence type="ECO:0000313" key="6">
    <source>
        <dbReference type="Proteomes" id="UP000199657"/>
    </source>
</evidence>
<dbReference type="Proteomes" id="UP000199657">
    <property type="component" value="Unassembled WGS sequence"/>
</dbReference>
<keyword evidence="6" id="KW-1185">Reference proteome</keyword>
<dbReference type="PANTHER" id="PTHR43658:SF8">
    <property type="entry name" value="17-BETA-HYDROXYSTEROID DEHYDROGENASE 14-RELATED"/>
    <property type="match status" value="1"/>
</dbReference>
<comment type="similarity">
    <text evidence="1 3">Belongs to the short-chain dehydrogenases/reductases (SDR) family.</text>
</comment>
<reference evidence="5 6" key="1">
    <citation type="submission" date="2016-10" db="EMBL/GenBank/DDBJ databases">
        <authorList>
            <person name="de Groot N.N."/>
        </authorList>
    </citation>
    <scope>NUCLEOTIDE SEQUENCE [LARGE SCALE GENOMIC DNA]</scope>
    <source>
        <strain evidence="5 6">CGMCC 1.6291</strain>
    </source>
</reference>
<sequence length="255" mass="26770">MNINERVFVVTGGASGLGEATVRRLVDGGARVVVADMNDQAGGKLAHELSGAVHSVRCDVTSEADAQHAVDAAKETFGALHGLVNCAGVGTPEKTLGKEGPHDLERFNKVVQINLVGTFNMIRLAAALMAENEPDREGERGVIINTASVAAFDGQIGQAAYSASKAGVAGMTLPIAREFARHGIRVMTIAPGLFETPMLLGLPQEVQDSLGASVPFPPRLGRPAEYAHLVESIIGNTMLNGETIRLDGAIRMQPK</sequence>
<dbReference type="InterPro" id="IPR057326">
    <property type="entry name" value="KR_dom"/>
</dbReference>
<evidence type="ECO:0000256" key="2">
    <source>
        <dbReference type="ARBA" id="ARBA00023002"/>
    </source>
</evidence>
<protein>
    <submittedName>
        <fullName evidence="5">NAD(P)-dependent dehydrogenase, short-chain alcohol dehydrogenase family</fullName>
    </submittedName>
</protein>
<dbReference type="PROSITE" id="PS00061">
    <property type="entry name" value="ADH_SHORT"/>
    <property type="match status" value="1"/>
</dbReference>
<evidence type="ECO:0000256" key="3">
    <source>
        <dbReference type="RuleBase" id="RU000363"/>
    </source>
</evidence>
<dbReference type="PRINTS" id="PR00080">
    <property type="entry name" value="SDRFAMILY"/>
</dbReference>
<feature type="domain" description="Ketoreductase" evidence="4">
    <location>
        <begin position="6"/>
        <end position="197"/>
    </location>
</feature>
<dbReference type="InterPro" id="IPR036291">
    <property type="entry name" value="NAD(P)-bd_dom_sf"/>
</dbReference>
<organism evidence="5 6">
    <name type="scientific">Aquisalimonas asiatica</name>
    <dbReference type="NCBI Taxonomy" id="406100"/>
    <lineage>
        <taxon>Bacteria</taxon>
        <taxon>Pseudomonadati</taxon>
        <taxon>Pseudomonadota</taxon>
        <taxon>Gammaproteobacteria</taxon>
        <taxon>Chromatiales</taxon>
        <taxon>Ectothiorhodospiraceae</taxon>
        <taxon>Aquisalimonas</taxon>
    </lineage>
</organism>
<dbReference type="PANTHER" id="PTHR43658">
    <property type="entry name" value="SHORT-CHAIN DEHYDROGENASE/REDUCTASE"/>
    <property type="match status" value="1"/>
</dbReference>
<evidence type="ECO:0000256" key="1">
    <source>
        <dbReference type="ARBA" id="ARBA00006484"/>
    </source>
</evidence>
<dbReference type="FunFam" id="3.40.50.720:FF:000215">
    <property type="entry name" value="3-hydroxyacyl-CoA dehydrogenase type-2"/>
    <property type="match status" value="1"/>
</dbReference>
<dbReference type="CDD" id="cd05371">
    <property type="entry name" value="HSD10-like_SDR_c"/>
    <property type="match status" value="1"/>
</dbReference>
<dbReference type="AlphaFoldDB" id="A0A1H8UUT1"/>
<dbReference type="EMBL" id="FOEG01000008">
    <property type="protein sequence ID" value="SEP06743.1"/>
    <property type="molecule type" value="Genomic_DNA"/>
</dbReference>
<dbReference type="Gene3D" id="3.40.50.720">
    <property type="entry name" value="NAD(P)-binding Rossmann-like Domain"/>
    <property type="match status" value="1"/>
</dbReference>
<dbReference type="RefSeq" id="WP_091645302.1">
    <property type="nucleotide sequence ID" value="NZ_FOEG01000008.1"/>
</dbReference>